<name>A0A0P1E2M5_9RHOB</name>
<proteinExistence type="predicted"/>
<reference evidence="3" key="1">
    <citation type="submission" date="2015-09" db="EMBL/GenBank/DDBJ databases">
        <authorList>
            <person name="Rodrigo-Torres L."/>
            <person name="Arahal D.R."/>
        </authorList>
    </citation>
    <scope>NUCLEOTIDE SEQUENCE [LARGE SCALE GENOMIC DNA]</scope>
    <source>
        <strain evidence="3">CECT 4293</strain>
    </source>
</reference>
<sequence length="346" mass="36699">MVLRSFFAQDSSSLVATFVPDTADANDIVVGGSIINNSDTPDGTIFTYSGGTGTTITLDDTAGSPDVFDDDLPAGHVITDGGGIVTNGMQVESESIITVRALDDDLNPTGPEITIYVFSQGGVTQDVWGYATSAPLEPETSYVKTGGSNAGSSAYADYVTCFGPGTLIETADGIVEVQDLTKGQRVWTRDSGFQPILWIGTTEVHGHGSFAPVVIEAGAIGNTKELVVSQQHRILIGSPATDMLFGSSEVFVAAKHLCGLPGVSIRPTDRITYTHFMFDRHHIVRSNGALTESYYFGENAKYALSSPQRSEILALFPSAEDVSDAFRHTAVPTISAREAGVLRAYI</sequence>
<dbReference type="InterPro" id="IPR028992">
    <property type="entry name" value="Hedgehog/Intein_dom"/>
</dbReference>
<evidence type="ECO:0000313" key="3">
    <source>
        <dbReference type="Proteomes" id="UP000050786"/>
    </source>
</evidence>
<dbReference type="RefSeq" id="WP_058272484.1">
    <property type="nucleotide sequence ID" value="NZ_CYPS01000022.1"/>
</dbReference>
<dbReference type="AlphaFoldDB" id="A0A0P1E2M5"/>
<dbReference type="InterPro" id="IPR036844">
    <property type="entry name" value="Hint_dom_sf"/>
</dbReference>
<evidence type="ECO:0000259" key="1">
    <source>
        <dbReference type="Pfam" id="PF13403"/>
    </source>
</evidence>
<feature type="domain" description="Hedgehog/Intein (Hint)" evidence="1">
    <location>
        <begin position="160"/>
        <end position="297"/>
    </location>
</feature>
<gene>
    <name evidence="2" type="ORF">RUM4293_01293</name>
</gene>
<dbReference type="InterPro" id="IPR006141">
    <property type="entry name" value="Intein_N"/>
</dbReference>
<organism evidence="2 3">
    <name type="scientific">Ruegeria atlantica</name>
    <dbReference type="NCBI Taxonomy" id="81569"/>
    <lineage>
        <taxon>Bacteria</taxon>
        <taxon>Pseudomonadati</taxon>
        <taxon>Pseudomonadota</taxon>
        <taxon>Alphaproteobacteria</taxon>
        <taxon>Rhodobacterales</taxon>
        <taxon>Roseobacteraceae</taxon>
        <taxon>Ruegeria</taxon>
    </lineage>
</organism>
<dbReference type="Gene3D" id="2.170.16.10">
    <property type="entry name" value="Hedgehog/Intein (Hint) domain"/>
    <property type="match status" value="1"/>
</dbReference>
<dbReference type="GO" id="GO:0016539">
    <property type="term" value="P:intein-mediated protein splicing"/>
    <property type="evidence" value="ECO:0007669"/>
    <property type="project" value="InterPro"/>
</dbReference>
<dbReference type="Proteomes" id="UP000050786">
    <property type="component" value="Unassembled WGS sequence"/>
</dbReference>
<keyword evidence="3" id="KW-1185">Reference proteome</keyword>
<dbReference type="PROSITE" id="PS50817">
    <property type="entry name" value="INTEIN_N_TER"/>
    <property type="match status" value="1"/>
</dbReference>
<protein>
    <recommendedName>
        <fullName evidence="1">Hedgehog/Intein (Hint) domain-containing protein</fullName>
    </recommendedName>
</protein>
<dbReference type="EMBL" id="CYPS01000022">
    <property type="protein sequence ID" value="CUH42405.1"/>
    <property type="molecule type" value="Genomic_DNA"/>
</dbReference>
<evidence type="ECO:0000313" key="2">
    <source>
        <dbReference type="EMBL" id="CUH42405.1"/>
    </source>
</evidence>
<dbReference type="Pfam" id="PF13403">
    <property type="entry name" value="Hint_2"/>
    <property type="match status" value="1"/>
</dbReference>
<accession>A0A0P1E2M5</accession>
<dbReference type="SUPFAM" id="SSF51294">
    <property type="entry name" value="Hedgehog/intein (Hint) domain"/>
    <property type="match status" value="1"/>
</dbReference>